<evidence type="ECO:0000256" key="6">
    <source>
        <dbReference type="ARBA" id="ARBA00022840"/>
    </source>
</evidence>
<dbReference type="InterPro" id="IPR001650">
    <property type="entry name" value="Helicase_C-like"/>
</dbReference>
<dbReference type="GO" id="GO:0005829">
    <property type="term" value="C:cytosol"/>
    <property type="evidence" value="ECO:0007669"/>
    <property type="project" value="TreeGrafter"/>
</dbReference>
<evidence type="ECO:0000256" key="4">
    <source>
        <dbReference type="ARBA" id="ARBA00022801"/>
    </source>
</evidence>
<dbReference type="InterPro" id="IPR044765">
    <property type="entry name" value="DDX47/Rrp3_DEADc"/>
</dbReference>
<dbReference type="SMART" id="SM00490">
    <property type="entry name" value="HELICc"/>
    <property type="match status" value="1"/>
</dbReference>
<evidence type="ECO:0000256" key="11">
    <source>
        <dbReference type="ARBA" id="ARBA00024398"/>
    </source>
</evidence>
<comment type="caution">
    <text evidence="18">The sequence shown here is derived from an EMBL/GenBank/DDBJ whole genome shotgun (WGS) entry which is preliminary data.</text>
</comment>
<evidence type="ECO:0000256" key="3">
    <source>
        <dbReference type="ARBA" id="ARBA00022741"/>
    </source>
</evidence>
<evidence type="ECO:0000256" key="10">
    <source>
        <dbReference type="ARBA" id="ARBA00024394"/>
    </source>
</evidence>
<dbReference type="GeneID" id="28940737"/>
<protein>
    <recommendedName>
        <fullName evidence="11">ATP-dependent rRNA helicase RRP3</fullName>
    </recommendedName>
    <alternativeName>
        <fullName evidence="10">ATP-dependent rRNA helicase rrp3</fullName>
    </alternativeName>
</protein>
<dbReference type="InterPro" id="IPR011545">
    <property type="entry name" value="DEAD/DEAH_box_helicase_dom"/>
</dbReference>
<evidence type="ECO:0000256" key="14">
    <source>
        <dbReference type="SAM" id="MobiDB-lite"/>
    </source>
</evidence>
<evidence type="ECO:0000256" key="7">
    <source>
        <dbReference type="ARBA" id="ARBA00022884"/>
    </source>
</evidence>
<proteinExistence type="inferred from homology"/>
<evidence type="ECO:0000256" key="12">
    <source>
        <dbReference type="PROSITE-ProRule" id="PRU00552"/>
    </source>
</evidence>
<dbReference type="PROSITE" id="PS51192">
    <property type="entry name" value="HELICASE_ATP_BIND_1"/>
    <property type="match status" value="1"/>
</dbReference>
<dbReference type="InterPro" id="IPR014001">
    <property type="entry name" value="Helicase_ATP-bd"/>
</dbReference>
<dbReference type="PROSITE" id="PS51194">
    <property type="entry name" value="HELICASE_CTER"/>
    <property type="match status" value="1"/>
</dbReference>
<dbReference type="InterPro" id="IPR050079">
    <property type="entry name" value="DEAD_box_RNA_helicase"/>
</dbReference>
<dbReference type="GO" id="GO:0005524">
    <property type="term" value="F:ATP binding"/>
    <property type="evidence" value="ECO:0007669"/>
    <property type="project" value="UniProtKB-KW"/>
</dbReference>
<feature type="domain" description="Helicase C-terminal" evidence="16">
    <location>
        <begin position="245"/>
        <end position="393"/>
    </location>
</feature>
<feature type="domain" description="Helicase ATP-binding" evidence="15">
    <location>
        <begin position="51"/>
        <end position="222"/>
    </location>
</feature>
<dbReference type="OrthoDB" id="10261904at2759"/>
<feature type="short sequence motif" description="Q motif" evidence="12">
    <location>
        <begin position="20"/>
        <end position="48"/>
    </location>
</feature>
<name>A0A0W4ZMN3_PNEJ7</name>
<dbReference type="Proteomes" id="UP000053447">
    <property type="component" value="Unassembled WGS sequence"/>
</dbReference>
<keyword evidence="8" id="KW-0539">Nucleus</keyword>
<gene>
    <name evidence="18" type="ORF">T551_02219</name>
</gene>
<dbReference type="RefSeq" id="XP_018229434.1">
    <property type="nucleotide sequence ID" value="XM_018374482.1"/>
</dbReference>
<dbReference type="Pfam" id="PF00271">
    <property type="entry name" value="Helicase_C"/>
    <property type="match status" value="1"/>
</dbReference>
<dbReference type="EMBL" id="LFWA01000009">
    <property type="protein sequence ID" value="KTW29603.1"/>
    <property type="molecule type" value="Genomic_DNA"/>
</dbReference>
<evidence type="ECO:0000259" key="15">
    <source>
        <dbReference type="PROSITE" id="PS51192"/>
    </source>
</evidence>
<sequence length="449" mass="50537">MPEIIKYSGSLVDSNSSFNKSFKDLGLIDELCDVCKALKFEVPTPIQKEAIPWAIQGRDIIGLAQTGSGKTAAFALPIIQALWEKPNPLFACIVAPTRELAYQISEQFSAFGSDLGLKSLVIVGGMDMVSQAVALNKKPHIIVCTPGRLLDHLENTKGFSLRTIKYLVLDEADKLLDMNFGPIIEKILKVIPRERNTYLFSATMTSKVEKLQRASLSNPVRIAVSTRYSTVSTLLQSYLFFPFKYKDTYFVFLINEFIGQSIITFTRTCNDTQRLAILLRRLGFSAICLHGQMSQSSRLGALNKFKSGSFNILLATDVASRGLDIPLVDCIINYDIPTDSKTYIHRVGRTARAGRSGKSFSLVTQYDLELFLRIEKALGNKMNEFSTDKETVMLLNERVTEAQREAVIEMKDMHNRVKKKSYKYEKQSSKYANTSVKRKRDAMDLDKNH</sequence>
<evidence type="ECO:0000256" key="8">
    <source>
        <dbReference type="ARBA" id="ARBA00023242"/>
    </source>
</evidence>
<evidence type="ECO:0000256" key="5">
    <source>
        <dbReference type="ARBA" id="ARBA00022806"/>
    </source>
</evidence>
<dbReference type="GO" id="GO:0016787">
    <property type="term" value="F:hydrolase activity"/>
    <property type="evidence" value="ECO:0007669"/>
    <property type="project" value="UniProtKB-KW"/>
</dbReference>
<dbReference type="PROSITE" id="PS51195">
    <property type="entry name" value="Q_MOTIF"/>
    <property type="match status" value="1"/>
</dbReference>
<comment type="subcellular location">
    <subcellularLocation>
        <location evidence="1">Nucleus</location>
    </subcellularLocation>
</comment>
<dbReference type="InterPro" id="IPR014014">
    <property type="entry name" value="RNA_helicase_DEAD_Q_motif"/>
</dbReference>
<keyword evidence="4 13" id="KW-0378">Hydrolase</keyword>
<feature type="region of interest" description="Disordered" evidence="14">
    <location>
        <begin position="419"/>
        <end position="449"/>
    </location>
</feature>
<dbReference type="Gene3D" id="3.40.50.300">
    <property type="entry name" value="P-loop containing nucleotide triphosphate hydrolases"/>
    <property type="match status" value="2"/>
</dbReference>
<evidence type="ECO:0000256" key="13">
    <source>
        <dbReference type="RuleBase" id="RU000492"/>
    </source>
</evidence>
<dbReference type="GO" id="GO:0000462">
    <property type="term" value="P:maturation of SSU-rRNA from tricistronic rRNA transcript (SSU-rRNA, 5.8S rRNA, LSU-rRNA)"/>
    <property type="evidence" value="ECO:0007669"/>
    <property type="project" value="EnsemblFungi"/>
</dbReference>
<dbReference type="InterPro" id="IPR000629">
    <property type="entry name" value="RNA-helicase_DEAD-box_CS"/>
</dbReference>
<evidence type="ECO:0000259" key="16">
    <source>
        <dbReference type="PROSITE" id="PS51194"/>
    </source>
</evidence>
<dbReference type="VEuPathDB" id="FungiDB:T551_02219"/>
<evidence type="ECO:0000256" key="2">
    <source>
        <dbReference type="ARBA" id="ARBA00022517"/>
    </source>
</evidence>
<dbReference type="SUPFAM" id="SSF52540">
    <property type="entry name" value="P-loop containing nucleoside triphosphate hydrolases"/>
    <property type="match status" value="1"/>
</dbReference>
<reference evidence="19" key="1">
    <citation type="journal article" date="2016" name="Nat. Commun.">
        <title>Genome analysis of three Pneumocystis species reveals adaptation mechanisms to life exclusively in mammalian hosts.</title>
        <authorList>
            <person name="Ma L."/>
            <person name="Chen Z."/>
            <person name="Huang D.W."/>
            <person name="Kutty G."/>
            <person name="Ishihara M."/>
            <person name="Wang H."/>
            <person name="Abouelleil A."/>
            <person name="Bishop L."/>
            <person name="Davey E."/>
            <person name="Deng R."/>
            <person name="Deng X."/>
            <person name="Fan L."/>
            <person name="Fantoni G."/>
            <person name="Fitzgerald M."/>
            <person name="Gogineni E."/>
            <person name="Goldberg J.M."/>
            <person name="Handley G."/>
            <person name="Hu X."/>
            <person name="Huber C."/>
            <person name="Jiao X."/>
            <person name="Jones K."/>
            <person name="Levin J.Z."/>
            <person name="Liu Y."/>
            <person name="Macdonald P."/>
            <person name="Melnikov A."/>
            <person name="Raley C."/>
            <person name="Sassi M."/>
            <person name="Sherman B.T."/>
            <person name="Song X."/>
            <person name="Sykes S."/>
            <person name="Tran B."/>
            <person name="Walsh L."/>
            <person name="Xia Y."/>
            <person name="Yang J."/>
            <person name="Young S."/>
            <person name="Zeng Q."/>
            <person name="Zheng X."/>
            <person name="Stephens R."/>
            <person name="Nusbaum C."/>
            <person name="Birren B.W."/>
            <person name="Azadi P."/>
            <person name="Lempicki R.A."/>
            <person name="Cuomo C.A."/>
            <person name="Kovacs J.A."/>
        </authorList>
    </citation>
    <scope>NUCLEOTIDE SEQUENCE [LARGE SCALE GENOMIC DNA]</scope>
    <source>
        <strain evidence="19">RU7</strain>
    </source>
</reference>
<dbReference type="CDD" id="cd18787">
    <property type="entry name" value="SF2_C_DEAD"/>
    <property type="match status" value="1"/>
</dbReference>
<keyword evidence="6 13" id="KW-0067">ATP-binding</keyword>
<dbReference type="GO" id="GO:0003723">
    <property type="term" value="F:RNA binding"/>
    <property type="evidence" value="ECO:0007669"/>
    <property type="project" value="UniProtKB-KW"/>
</dbReference>
<keyword evidence="3 13" id="KW-0547">Nucleotide-binding</keyword>
<dbReference type="PANTHER" id="PTHR47959:SF24">
    <property type="entry name" value="ATP-DEPENDENT RNA HELICASE"/>
    <property type="match status" value="1"/>
</dbReference>
<dbReference type="GO" id="GO:0032040">
    <property type="term" value="C:small-subunit processome"/>
    <property type="evidence" value="ECO:0007669"/>
    <property type="project" value="EnsemblFungi"/>
</dbReference>
<dbReference type="AlphaFoldDB" id="A0A0W4ZMN3"/>
<dbReference type="PROSITE" id="PS00039">
    <property type="entry name" value="DEAD_ATP_HELICASE"/>
    <property type="match status" value="1"/>
</dbReference>
<dbReference type="SMART" id="SM00487">
    <property type="entry name" value="DEXDc"/>
    <property type="match status" value="1"/>
</dbReference>
<dbReference type="GO" id="GO:0003724">
    <property type="term" value="F:RNA helicase activity"/>
    <property type="evidence" value="ECO:0007669"/>
    <property type="project" value="EnsemblFungi"/>
</dbReference>
<evidence type="ECO:0000259" key="17">
    <source>
        <dbReference type="PROSITE" id="PS51195"/>
    </source>
</evidence>
<evidence type="ECO:0000313" key="19">
    <source>
        <dbReference type="Proteomes" id="UP000053447"/>
    </source>
</evidence>
<comment type="similarity">
    <text evidence="9">Belongs to the DEAD box helicase family. DDX47/RRP3 subfamily.</text>
</comment>
<organism evidence="18 19">
    <name type="scientific">Pneumocystis jirovecii (strain RU7)</name>
    <name type="common">Human pneumocystis pneumonia agent</name>
    <dbReference type="NCBI Taxonomy" id="1408657"/>
    <lineage>
        <taxon>Eukaryota</taxon>
        <taxon>Fungi</taxon>
        <taxon>Dikarya</taxon>
        <taxon>Ascomycota</taxon>
        <taxon>Taphrinomycotina</taxon>
        <taxon>Pneumocystomycetes</taxon>
        <taxon>Pneumocystaceae</taxon>
        <taxon>Pneumocystis</taxon>
    </lineage>
</organism>
<keyword evidence="5 13" id="KW-0347">Helicase</keyword>
<evidence type="ECO:0000313" key="18">
    <source>
        <dbReference type="EMBL" id="KTW29603.1"/>
    </source>
</evidence>
<keyword evidence="2" id="KW-0690">Ribosome biogenesis</keyword>
<dbReference type="CDD" id="cd17954">
    <property type="entry name" value="DEADc_DDX47"/>
    <property type="match status" value="1"/>
</dbReference>
<dbReference type="Pfam" id="PF00270">
    <property type="entry name" value="DEAD"/>
    <property type="match status" value="1"/>
</dbReference>
<evidence type="ECO:0000256" key="1">
    <source>
        <dbReference type="ARBA" id="ARBA00004123"/>
    </source>
</evidence>
<dbReference type="PANTHER" id="PTHR47959">
    <property type="entry name" value="ATP-DEPENDENT RNA HELICASE RHLE-RELATED"/>
    <property type="match status" value="1"/>
</dbReference>
<accession>A0A0W4ZMN3</accession>
<evidence type="ECO:0000256" key="9">
    <source>
        <dbReference type="ARBA" id="ARBA00024350"/>
    </source>
</evidence>
<feature type="domain" description="DEAD-box RNA helicase Q" evidence="17">
    <location>
        <begin position="20"/>
        <end position="48"/>
    </location>
</feature>
<keyword evidence="7" id="KW-0694">RNA-binding</keyword>
<dbReference type="STRING" id="1408657.A0A0W4ZMN3"/>
<keyword evidence="19" id="KW-1185">Reference proteome</keyword>
<dbReference type="InterPro" id="IPR027417">
    <property type="entry name" value="P-loop_NTPase"/>
</dbReference>